<proteinExistence type="predicted"/>
<protein>
    <submittedName>
        <fullName evidence="1">Hypp100 protein</fullName>
    </submittedName>
</protein>
<organism evidence="1 2">
    <name type="scientific">Branchiostoma lanceolatum</name>
    <name type="common">Common lancelet</name>
    <name type="synonym">Amphioxus lanceolatum</name>
    <dbReference type="NCBI Taxonomy" id="7740"/>
    <lineage>
        <taxon>Eukaryota</taxon>
        <taxon>Metazoa</taxon>
        <taxon>Chordata</taxon>
        <taxon>Cephalochordata</taxon>
        <taxon>Leptocardii</taxon>
        <taxon>Amphioxiformes</taxon>
        <taxon>Branchiostomatidae</taxon>
        <taxon>Branchiostoma</taxon>
    </lineage>
</organism>
<accession>A0A8J9YN32</accession>
<dbReference type="EMBL" id="OV696686">
    <property type="protein sequence ID" value="CAH1226447.1"/>
    <property type="molecule type" value="Genomic_DNA"/>
</dbReference>
<dbReference type="Proteomes" id="UP000838412">
    <property type="component" value="Chromosome 1"/>
</dbReference>
<evidence type="ECO:0000313" key="2">
    <source>
        <dbReference type="Proteomes" id="UP000838412"/>
    </source>
</evidence>
<reference evidence="1" key="1">
    <citation type="submission" date="2022-01" db="EMBL/GenBank/DDBJ databases">
        <authorList>
            <person name="Braso-Vives M."/>
        </authorList>
    </citation>
    <scope>NUCLEOTIDE SEQUENCE</scope>
</reference>
<keyword evidence="2" id="KW-1185">Reference proteome</keyword>
<gene>
    <name evidence="1" type="primary">Hypp100</name>
    <name evidence="1" type="ORF">BLAG_LOCUS285</name>
</gene>
<evidence type="ECO:0000313" key="1">
    <source>
        <dbReference type="EMBL" id="CAH1226447.1"/>
    </source>
</evidence>
<name>A0A8J9YN32_BRALA</name>
<dbReference type="AlphaFoldDB" id="A0A8J9YN32"/>
<sequence>MAVCIPLHNLSELTGHWTEEDLNPNAFPLRRLRSRESRWSAMKTGDTIYSGHCGAEAHPADAVGTTEAQVHHYDNDDASNADEEVQYHLYASAEPPLPVYEEAAAHAVDADVLEYHLYASAEPPPLPVFEGTAAHAVDADVLEGLSEQPAFQIGNAETGEDEMPYGVAEANSLYQRGSDLNRGTLTDVYRRTLLAIEHPSSTAANYCATDTNQIEERPYATTDGNALYQRDTVQNRRNLTSEHTSIAAANYCATDTNQMEERPYATAEANRLYQWDANRRTLTSDDEHTSTCSAAANYCAADPNQTETIITDLYGQQTGHTDMARDINTTSRDSEEDFGILYGSDATTAE</sequence>